<gene>
    <name evidence="1" type="ORF">AaeL_AAEL017417</name>
</gene>
<reference evidence="1" key="3">
    <citation type="submission" date="2012-09" db="EMBL/GenBank/DDBJ databases">
        <authorList>
            <consortium name="VectorBase"/>
        </authorList>
    </citation>
    <scope>NUCLEOTIDE SEQUENCE</scope>
    <source>
        <strain evidence="1">Liverpool</strain>
    </source>
</reference>
<reference evidence="1" key="2">
    <citation type="journal article" date="2007" name="Science">
        <title>Genome sequence of Aedes aegypti, a major arbovirus vector.</title>
        <authorList>
            <person name="Nene V."/>
            <person name="Wortman J.R."/>
            <person name="Lawson D."/>
            <person name="Haas B."/>
            <person name="Kodira C."/>
            <person name="Tu Z.J."/>
            <person name="Loftus B."/>
            <person name="Xi Z."/>
            <person name="Megy K."/>
            <person name="Grabherr M."/>
            <person name="Ren Q."/>
            <person name="Zdobnov E.M."/>
            <person name="Lobo N.F."/>
            <person name="Campbell K.S."/>
            <person name="Brown S.E."/>
            <person name="Bonaldo M.F."/>
            <person name="Zhu J."/>
            <person name="Sinkins S.P."/>
            <person name="Hogenkamp D.G."/>
            <person name="Amedeo P."/>
            <person name="Arensburger P."/>
            <person name="Atkinson P.W."/>
            <person name="Bidwell S."/>
            <person name="Biedler J."/>
            <person name="Birney E."/>
            <person name="Bruggner R.V."/>
            <person name="Costas J."/>
            <person name="Coy M.R."/>
            <person name="Crabtree J."/>
            <person name="Crawford M."/>
            <person name="Debruyn B."/>
            <person name="Decaprio D."/>
            <person name="Eiglmeier K."/>
            <person name="Eisenstadt E."/>
            <person name="El-Dorry H."/>
            <person name="Gelbart W.M."/>
            <person name="Gomes S.L."/>
            <person name="Hammond M."/>
            <person name="Hannick L.I."/>
            <person name="Hogan J.R."/>
            <person name="Holmes M.H."/>
            <person name="Jaffe D."/>
            <person name="Johnston J.S."/>
            <person name="Kennedy R.C."/>
            <person name="Koo H."/>
            <person name="Kravitz S."/>
            <person name="Kriventseva E.V."/>
            <person name="Kulp D."/>
            <person name="Labutti K."/>
            <person name="Lee E."/>
            <person name="Li S."/>
            <person name="Lovin D.D."/>
            <person name="Mao C."/>
            <person name="Mauceli E."/>
            <person name="Menck C.F."/>
            <person name="Miller J.R."/>
            <person name="Montgomery P."/>
            <person name="Mori A."/>
            <person name="Nascimento A.L."/>
            <person name="Naveira H.F."/>
            <person name="Nusbaum C."/>
            <person name="O'leary S."/>
            <person name="Orvis J."/>
            <person name="Pertea M."/>
            <person name="Quesneville H."/>
            <person name="Reidenbach K.R."/>
            <person name="Rogers Y.H."/>
            <person name="Roth C.W."/>
            <person name="Schneider J.R."/>
            <person name="Schatz M."/>
            <person name="Shumway M."/>
            <person name="Stanke M."/>
            <person name="Stinson E.O."/>
            <person name="Tubio J.M."/>
            <person name="Vanzee J.P."/>
            <person name="Verjovski-Almeida S."/>
            <person name="Werner D."/>
            <person name="White O."/>
            <person name="Wyder S."/>
            <person name="Zeng Q."/>
            <person name="Zhao Q."/>
            <person name="Zhao Y."/>
            <person name="Hill C.A."/>
            <person name="Raikhel A.S."/>
            <person name="Soares M.B."/>
            <person name="Knudson D.L."/>
            <person name="Lee N.H."/>
            <person name="Galagan J."/>
            <person name="Salzberg S.L."/>
            <person name="Paulsen I.T."/>
            <person name="Dimopoulos G."/>
            <person name="Collins F.H."/>
            <person name="Birren B."/>
            <person name="Fraser-Liggett C.M."/>
            <person name="Severson D.W."/>
        </authorList>
    </citation>
    <scope>NUCLEOTIDE SEQUENCE [LARGE SCALE GENOMIC DNA]</scope>
    <source>
        <strain evidence="1">Liverpool</strain>
    </source>
</reference>
<dbReference type="AlphaFoldDB" id="J9EAB6"/>
<accession>J9EAB6</accession>
<dbReference type="PaxDb" id="7159-AAEL017417-PA"/>
<evidence type="ECO:0000313" key="1">
    <source>
        <dbReference type="EMBL" id="EJY57756.1"/>
    </source>
</evidence>
<organism evidence="1 2">
    <name type="scientific">Aedes aegypti</name>
    <name type="common">Yellowfever mosquito</name>
    <name type="synonym">Culex aegypti</name>
    <dbReference type="NCBI Taxonomy" id="7159"/>
    <lineage>
        <taxon>Eukaryota</taxon>
        <taxon>Metazoa</taxon>
        <taxon>Ecdysozoa</taxon>
        <taxon>Arthropoda</taxon>
        <taxon>Hexapoda</taxon>
        <taxon>Insecta</taxon>
        <taxon>Pterygota</taxon>
        <taxon>Neoptera</taxon>
        <taxon>Endopterygota</taxon>
        <taxon>Diptera</taxon>
        <taxon>Nematocera</taxon>
        <taxon>Culicoidea</taxon>
        <taxon>Culicidae</taxon>
        <taxon>Culicinae</taxon>
        <taxon>Aedini</taxon>
        <taxon>Aedes</taxon>
        <taxon>Stegomyia</taxon>
    </lineage>
</organism>
<dbReference type="HOGENOM" id="CLU_3089086_0_0_1"/>
<reference evidence="1" key="1">
    <citation type="submission" date="2005-10" db="EMBL/GenBank/DDBJ databases">
        <authorList>
            <person name="Loftus B.J."/>
            <person name="Nene V.M."/>
            <person name="Hannick L.I."/>
            <person name="Bidwell S."/>
            <person name="Haas B."/>
            <person name="Amedeo P."/>
            <person name="Orvis J."/>
            <person name="Wortman J.R."/>
            <person name="White O.R."/>
            <person name="Salzberg S."/>
            <person name="Shumway M."/>
            <person name="Koo H."/>
            <person name="Zhao Y."/>
            <person name="Holmes M."/>
            <person name="Miller J."/>
            <person name="Schatz M."/>
            <person name="Pop M."/>
            <person name="Pai G."/>
            <person name="Utterback T."/>
            <person name="Rogers Y.-H."/>
            <person name="Kravitz S."/>
            <person name="Fraser C.M."/>
        </authorList>
    </citation>
    <scope>NUCLEOTIDE SEQUENCE</scope>
    <source>
        <strain evidence="1">Liverpool</strain>
    </source>
</reference>
<sequence>MLFSVLSKNYWMSYRYFDFWFLFLNSRCFFFRFRISGRLEHDSGKFQGKVKR</sequence>
<protein>
    <submittedName>
        <fullName evidence="1">AAEL017417-PA</fullName>
    </submittedName>
</protein>
<dbReference type="EMBL" id="CH477516">
    <property type="protein sequence ID" value="EJY57756.1"/>
    <property type="molecule type" value="Genomic_DNA"/>
</dbReference>
<name>J9EAB6_AEDAE</name>
<dbReference type="Proteomes" id="UP000682892">
    <property type="component" value="Unassembled WGS sequence"/>
</dbReference>
<proteinExistence type="predicted"/>
<evidence type="ECO:0000313" key="2">
    <source>
        <dbReference type="Proteomes" id="UP000682892"/>
    </source>
</evidence>